<feature type="region of interest" description="Disordered" evidence="1">
    <location>
        <begin position="544"/>
        <end position="677"/>
    </location>
</feature>
<comment type="caution">
    <text evidence="3">The sequence shown here is derived from an EMBL/GenBank/DDBJ whole genome shotgun (WGS) entry which is preliminary data.</text>
</comment>
<proteinExistence type="predicted"/>
<feature type="region of interest" description="Disordered" evidence="1">
    <location>
        <begin position="1372"/>
        <end position="1402"/>
    </location>
</feature>
<evidence type="ECO:0000313" key="4">
    <source>
        <dbReference type="Proteomes" id="UP001187343"/>
    </source>
</evidence>
<dbReference type="Proteomes" id="UP001187343">
    <property type="component" value="Unassembled WGS sequence"/>
</dbReference>
<feature type="compositionally biased region" description="Polar residues" evidence="1">
    <location>
        <begin position="649"/>
        <end position="665"/>
    </location>
</feature>
<gene>
    <name evidence="3" type="ORF">Q8A67_015699</name>
</gene>
<feature type="compositionally biased region" description="Polar residues" evidence="1">
    <location>
        <begin position="463"/>
        <end position="477"/>
    </location>
</feature>
<dbReference type="InterPro" id="IPR013087">
    <property type="entry name" value="Znf_C2H2_type"/>
</dbReference>
<dbReference type="PROSITE" id="PS00028">
    <property type="entry name" value="ZINC_FINGER_C2H2_1"/>
    <property type="match status" value="1"/>
</dbReference>
<feature type="compositionally biased region" description="Polar residues" evidence="1">
    <location>
        <begin position="881"/>
        <end position="892"/>
    </location>
</feature>
<feature type="compositionally biased region" description="Basic and acidic residues" evidence="1">
    <location>
        <begin position="544"/>
        <end position="553"/>
    </location>
</feature>
<accession>A0AA88PLP1</accession>
<feature type="compositionally biased region" description="Polar residues" evidence="1">
    <location>
        <begin position="1373"/>
        <end position="1396"/>
    </location>
</feature>
<feature type="region of interest" description="Disordered" evidence="1">
    <location>
        <begin position="446"/>
        <end position="493"/>
    </location>
</feature>
<feature type="domain" description="C2H2-type" evidence="2">
    <location>
        <begin position="1522"/>
        <end position="1542"/>
    </location>
</feature>
<feature type="compositionally biased region" description="Polar residues" evidence="1">
    <location>
        <begin position="615"/>
        <end position="626"/>
    </location>
</feature>
<feature type="compositionally biased region" description="Basic residues" evidence="1">
    <location>
        <begin position="446"/>
        <end position="457"/>
    </location>
</feature>
<feature type="compositionally biased region" description="Polar residues" evidence="1">
    <location>
        <begin position="823"/>
        <end position="848"/>
    </location>
</feature>
<feature type="compositionally biased region" description="Basic and acidic residues" evidence="1">
    <location>
        <begin position="627"/>
        <end position="641"/>
    </location>
</feature>
<evidence type="ECO:0000256" key="1">
    <source>
        <dbReference type="SAM" id="MobiDB-lite"/>
    </source>
</evidence>
<feature type="compositionally biased region" description="Basic residues" evidence="1">
    <location>
        <begin position="812"/>
        <end position="822"/>
    </location>
</feature>
<feature type="compositionally biased region" description="Polar residues" evidence="1">
    <location>
        <begin position="1452"/>
        <end position="1477"/>
    </location>
</feature>
<name>A0AA88PLP1_9TELE</name>
<dbReference type="EMBL" id="JAUYZG010000015">
    <property type="protein sequence ID" value="KAK2887471.1"/>
    <property type="molecule type" value="Genomic_DNA"/>
</dbReference>
<keyword evidence="4" id="KW-1185">Reference proteome</keyword>
<reference evidence="3" key="1">
    <citation type="submission" date="2023-08" db="EMBL/GenBank/DDBJ databases">
        <title>Chromosome-level Genome Assembly of mud carp (Cirrhinus molitorella).</title>
        <authorList>
            <person name="Liu H."/>
        </authorList>
    </citation>
    <scope>NUCLEOTIDE SEQUENCE</scope>
    <source>
        <strain evidence="3">Prfri</strain>
        <tissue evidence="3">Muscle</tissue>
    </source>
</reference>
<feature type="compositionally biased region" description="Polar residues" evidence="1">
    <location>
        <begin position="373"/>
        <end position="405"/>
    </location>
</feature>
<feature type="compositionally biased region" description="Polar residues" evidence="1">
    <location>
        <begin position="574"/>
        <end position="584"/>
    </location>
</feature>
<feature type="compositionally biased region" description="Basic residues" evidence="1">
    <location>
        <begin position="412"/>
        <end position="423"/>
    </location>
</feature>
<feature type="region of interest" description="Disordered" evidence="1">
    <location>
        <begin position="790"/>
        <end position="913"/>
    </location>
</feature>
<organism evidence="3 4">
    <name type="scientific">Cirrhinus molitorella</name>
    <name type="common">mud carp</name>
    <dbReference type="NCBI Taxonomy" id="172907"/>
    <lineage>
        <taxon>Eukaryota</taxon>
        <taxon>Metazoa</taxon>
        <taxon>Chordata</taxon>
        <taxon>Craniata</taxon>
        <taxon>Vertebrata</taxon>
        <taxon>Euteleostomi</taxon>
        <taxon>Actinopterygii</taxon>
        <taxon>Neopterygii</taxon>
        <taxon>Teleostei</taxon>
        <taxon>Ostariophysi</taxon>
        <taxon>Cypriniformes</taxon>
        <taxon>Cyprinidae</taxon>
        <taxon>Labeoninae</taxon>
        <taxon>Labeonini</taxon>
        <taxon>Cirrhinus</taxon>
    </lineage>
</organism>
<feature type="region of interest" description="Disordered" evidence="1">
    <location>
        <begin position="1431"/>
        <end position="1477"/>
    </location>
</feature>
<feature type="region of interest" description="Disordered" evidence="1">
    <location>
        <begin position="366"/>
        <end position="423"/>
    </location>
</feature>
<evidence type="ECO:0000259" key="2">
    <source>
        <dbReference type="PROSITE" id="PS00028"/>
    </source>
</evidence>
<evidence type="ECO:0000313" key="3">
    <source>
        <dbReference type="EMBL" id="KAK2887471.1"/>
    </source>
</evidence>
<feature type="region of interest" description="Disordered" evidence="1">
    <location>
        <begin position="313"/>
        <end position="345"/>
    </location>
</feature>
<protein>
    <recommendedName>
        <fullName evidence="2">C2H2-type domain-containing protein</fullName>
    </recommendedName>
</protein>
<sequence length="1552" mass="171364">MDGELPPWNTHGSHNSRVSYNTAVEHQEEHDEIGNSFADGEPMTSLSSCMSGAFQALLPDYNETSSAMSTDSDKYSCSPDNRYFIKPDTAVDEKIAVERMEKSDFSKDPLGEASASETHMLPPRCAQYGTHEKNQKLDQGSGNWTSVIKNALEMSNGMEMEQTLSMNECGSRMDYNPIYKGPETEANFKLKDNYQIAGFKLNEKQDGQGVKEEPDSFISVLSDGISKKKDVLEMEKNEDPSILDVGTFSGIREHKPGLLPGLNRSSYTPFSSSESFMKSEQFPEEDCTSHFQISDTTLKKEVSNPAVIQHAMSSLDSSSENVHKSGKKTTKQTLQCKDDPQKDVPTTFSELEADVVDVKGHQKERSFLKGKNKNTTSLLNTQSSLDSEGQTDPVSTSVAESSNILSPQNNPKKSKQKKRAHIIKAAKTPNVCAHEDMENMMISKTKPVKAKRSLKKATRTDDNGTTLLDTQPSTDTVKQADPVSNVGNEAESPVILSTPRKSAKKKLSDTKCKAVEQTTAQQSILNPLSESDDSIVQPTIERLRTRKTLDKKGSHNTVSENCEPAHLAPETDYSGVSQQNTEMTPSKKRKTDHKFTEAQTSTTREQDDVSLPPSHDSSSIVVSNPEKTVKARESSRNKTDNHLNGNLVEETSLSATVTQESSILPATTDSSKSSTLKKLRKKTATNIKNKAAEKLSVHQHEDLVAVPSKSGANISASSSKMTSKDKRTVENAIRQEVKDDHAVAPFDMQASVHSTAKKSKTMSGIKHEMVHQPAVDQTMQQEMQPFVSPAATEMDNSDVIKQKKTNVQMKSLPKKATKRKTHNTQAISDIREQSTVQQENSASNSKTNSRSEDMTKKCMKKRTSALKVRNNQPEDHVEHSTALSPPVSQSKDATQDPCIKTDPGNETAVGGFENQVSITTEDVASPQRSMKAAKKTHSNIQELAHREDKMSDVPSVVRGIASEKFETDSCDQHLKIAKKKSKKSVENVETHLSEDKNNGSNEAGVMVTFTQVEDFCKFPDGQTVGSQQPEKDGTVVDQKDLNATKNLKKKGRKAGRKKRKMACMPTQTVKEEECEENRIACGFQNNTQIQISDNSESITDNPDETMMKLRKSTRTQKTNSDPVVENLSQECKSTVSLDITGETCSSSMQAVKCEDQYTVEKMPPRRGRPPSKKNKKLKLLLADLEDNTSPSVQISGLSPCQDNTENTVEAAASTEKLKIMDKNVIVTEQLGTDPPESLPSATDPLSHSIPTSFNEEGKTSLALPGTEQKQELCEEIAKEDLKIESKGTIKVLKGRKRGRKRRKPAKSLLTKYNITSECSTADQNDIVKPEKNVNEKTMLGSVEMISPITAGTYKIRHSRDAKTHIRPAVVPTSKLSDSCHNDTPSSTSRNHISNLNLDGIPNDDRLYVYSHPDKLYVSPSRRVQLPVINLDPDEPEEVLGSQNPGPKLPNGEITSQSNSTHLPQATSDQENTNPNSSASIKIMANDQRNYSRCEYQRSPTFVETSVDMEVETHAQEEESFECADCTEKLTSVLGLYEHYILHAMGDAYVQVH</sequence>